<dbReference type="Pfam" id="PF13637">
    <property type="entry name" value="Ank_4"/>
    <property type="match status" value="1"/>
</dbReference>
<organism evidence="5 6">
    <name type="scientific">Vitis vinifera</name>
    <name type="common">Grape</name>
    <dbReference type="NCBI Taxonomy" id="29760"/>
    <lineage>
        <taxon>Eukaryota</taxon>
        <taxon>Viridiplantae</taxon>
        <taxon>Streptophyta</taxon>
        <taxon>Embryophyta</taxon>
        <taxon>Tracheophyta</taxon>
        <taxon>Spermatophyta</taxon>
        <taxon>Magnoliopsida</taxon>
        <taxon>eudicotyledons</taxon>
        <taxon>Gunneridae</taxon>
        <taxon>Pentapetalae</taxon>
        <taxon>rosids</taxon>
        <taxon>Vitales</taxon>
        <taxon>Vitaceae</taxon>
        <taxon>Viteae</taxon>
        <taxon>Vitis</taxon>
    </lineage>
</organism>
<evidence type="ECO:0000313" key="5">
    <source>
        <dbReference type="EMBL" id="RVW26939.1"/>
    </source>
</evidence>
<accession>A0A438CUQ7</accession>
<dbReference type="SMART" id="SM00248">
    <property type="entry name" value="ANK"/>
    <property type="match status" value="1"/>
</dbReference>
<dbReference type="InterPro" id="IPR036770">
    <property type="entry name" value="Ankyrin_rpt-contain_sf"/>
</dbReference>
<proteinExistence type="predicted"/>
<evidence type="ECO:0000256" key="3">
    <source>
        <dbReference type="PROSITE-ProRule" id="PRU00023"/>
    </source>
</evidence>
<evidence type="ECO:0000256" key="2">
    <source>
        <dbReference type="ARBA" id="ARBA00023043"/>
    </source>
</evidence>
<dbReference type="InterPro" id="IPR002110">
    <property type="entry name" value="Ankyrin_rpt"/>
</dbReference>
<dbReference type="PROSITE" id="PS50088">
    <property type="entry name" value="ANK_REPEAT"/>
    <property type="match status" value="1"/>
</dbReference>
<dbReference type="Proteomes" id="UP000288805">
    <property type="component" value="Unassembled WGS sequence"/>
</dbReference>
<dbReference type="PROSITE" id="PS50297">
    <property type="entry name" value="ANK_REP_REGION"/>
    <property type="match status" value="1"/>
</dbReference>
<dbReference type="PANTHER" id="PTHR24186:SF53">
    <property type="entry name" value="PGG DOMAIN-CONTAINING PROTEIN"/>
    <property type="match status" value="1"/>
</dbReference>
<dbReference type="AlphaFoldDB" id="A0A438CUQ7"/>
<feature type="region of interest" description="Disordered" evidence="4">
    <location>
        <begin position="155"/>
        <end position="188"/>
    </location>
</feature>
<evidence type="ECO:0000256" key="1">
    <source>
        <dbReference type="ARBA" id="ARBA00022737"/>
    </source>
</evidence>
<reference evidence="5 6" key="1">
    <citation type="journal article" date="2018" name="PLoS Genet.">
        <title>Population sequencing reveals clonal diversity and ancestral inbreeding in the grapevine cultivar Chardonnay.</title>
        <authorList>
            <person name="Roach M.J."/>
            <person name="Johnson D.L."/>
            <person name="Bohlmann J."/>
            <person name="van Vuuren H.J."/>
            <person name="Jones S.J."/>
            <person name="Pretorius I.S."/>
            <person name="Schmidt S.A."/>
            <person name="Borneman A.R."/>
        </authorList>
    </citation>
    <scope>NUCLEOTIDE SEQUENCE [LARGE SCALE GENOMIC DNA]</scope>
    <source>
        <strain evidence="6">cv. Chardonnay</strain>
        <tissue evidence="5">Leaf</tissue>
    </source>
</reference>
<dbReference type="Gene3D" id="1.25.40.20">
    <property type="entry name" value="Ankyrin repeat-containing domain"/>
    <property type="match status" value="1"/>
</dbReference>
<keyword evidence="2 3" id="KW-0040">ANK repeat</keyword>
<name>A0A438CUQ7_VITVI</name>
<evidence type="ECO:0000313" key="6">
    <source>
        <dbReference type="Proteomes" id="UP000288805"/>
    </source>
</evidence>
<comment type="caution">
    <text evidence="5">The sequence shown here is derived from an EMBL/GenBank/DDBJ whole genome shotgun (WGS) entry which is preliminary data.</text>
</comment>
<dbReference type="SUPFAM" id="SSF48403">
    <property type="entry name" value="Ankyrin repeat"/>
    <property type="match status" value="1"/>
</dbReference>
<sequence length="255" mass="28319">MLSTLGVKDHGNRTTLHIAASRGHVDIVKLLVLRFPDCCEKVDDKGNNVLHLIVPKKGIFATSGLSNIRWLRVRGLMNEKSVEGKTPPLHLFRMSIISPEMMLTWILDTLVRLFQRPNQRVSIRPSGLLEIKEDSDSSEESEEISEIKKTIKSHCIRPSQPCRDRKDSSTTAESLSPSSQIPPPSHAFSSPFLRQRGLHLGRNPKPPHRKLSTAPFLISSTVFALKSTPENKQSSSEIIESPDLPVLASVPIVCG</sequence>
<gene>
    <name evidence="5" type="ORF">CK203_098780</name>
</gene>
<feature type="repeat" description="ANK" evidence="3">
    <location>
        <begin position="11"/>
        <end position="32"/>
    </location>
</feature>
<evidence type="ECO:0000256" key="4">
    <source>
        <dbReference type="SAM" id="MobiDB-lite"/>
    </source>
</evidence>
<dbReference type="PANTHER" id="PTHR24186">
    <property type="entry name" value="PROTEIN PHOSPHATASE 1 REGULATORY SUBUNIT"/>
    <property type="match status" value="1"/>
</dbReference>
<protein>
    <submittedName>
        <fullName evidence="5">Uncharacterized protein</fullName>
    </submittedName>
</protein>
<dbReference type="EMBL" id="QGNW01001973">
    <property type="protein sequence ID" value="RVW26939.1"/>
    <property type="molecule type" value="Genomic_DNA"/>
</dbReference>
<feature type="compositionally biased region" description="Low complexity" evidence="4">
    <location>
        <begin position="169"/>
        <end position="179"/>
    </location>
</feature>
<keyword evidence="1" id="KW-0677">Repeat</keyword>